<evidence type="ECO:0000313" key="1">
    <source>
        <dbReference type="EMBL" id="KIZ42924.1"/>
    </source>
</evidence>
<accession>A0A0D7EQ29</accession>
<protein>
    <submittedName>
        <fullName evidence="1">Signal peptide protein</fullName>
    </submittedName>
</protein>
<comment type="caution">
    <text evidence="1">The sequence shown here is derived from an EMBL/GenBank/DDBJ whole genome shotgun (WGS) entry which is preliminary data.</text>
</comment>
<dbReference type="EMBL" id="JXXE01000238">
    <property type="protein sequence ID" value="KIZ42924.1"/>
    <property type="molecule type" value="Genomic_DNA"/>
</dbReference>
<reference evidence="1 2" key="1">
    <citation type="submission" date="2014-11" db="EMBL/GenBank/DDBJ databases">
        <title>Genomics and ecophysiology of heterotrophic nitrogen fixing bacteria isolated from estuarine surface water.</title>
        <authorList>
            <person name="Bentzon-Tilia M."/>
            <person name="Severin I."/>
            <person name="Hansen L.H."/>
            <person name="Riemann L."/>
        </authorList>
    </citation>
    <scope>NUCLEOTIDE SEQUENCE [LARGE SCALE GENOMIC DNA]</scope>
    <source>
        <strain evidence="1 2">BAL398</strain>
    </source>
</reference>
<name>A0A0D7EQ29_RHOPL</name>
<gene>
    <name evidence="1" type="ORF">OO17_12100</name>
</gene>
<dbReference type="RefSeq" id="WP_044410727.1">
    <property type="nucleotide sequence ID" value="NZ_JXXE01000238.1"/>
</dbReference>
<organism evidence="1 2">
    <name type="scientific">Rhodopseudomonas palustris</name>
    <dbReference type="NCBI Taxonomy" id="1076"/>
    <lineage>
        <taxon>Bacteria</taxon>
        <taxon>Pseudomonadati</taxon>
        <taxon>Pseudomonadota</taxon>
        <taxon>Alphaproteobacteria</taxon>
        <taxon>Hyphomicrobiales</taxon>
        <taxon>Nitrobacteraceae</taxon>
        <taxon>Rhodopseudomonas</taxon>
    </lineage>
</organism>
<proteinExistence type="predicted"/>
<sequence>MLTRATTLALVALTLGGCGGGLMSSADDRGGSGQPFPSQYRSQIVAFLHTYLTNPVGVRDATMAEPVQRSVDGRQLYISCLRFTPRRSNGSYGPARELAVVHVDARVDRVMEEAGEACAGLTYAPFPELEKMSR</sequence>
<dbReference type="AlphaFoldDB" id="A0A0D7EQ29"/>
<dbReference type="Proteomes" id="UP000032515">
    <property type="component" value="Unassembled WGS sequence"/>
</dbReference>
<evidence type="ECO:0000313" key="2">
    <source>
        <dbReference type="Proteomes" id="UP000032515"/>
    </source>
</evidence>
<dbReference type="OrthoDB" id="8447393at2"/>
<dbReference type="PROSITE" id="PS51257">
    <property type="entry name" value="PROKAR_LIPOPROTEIN"/>
    <property type="match status" value="1"/>
</dbReference>
<dbReference type="PATRIC" id="fig|1076.23.peg.2485"/>